<keyword evidence="3 5" id="KW-0472">Membrane</keyword>
<keyword evidence="2 5" id="KW-1133">Transmembrane helix</keyword>
<reference evidence="6 7" key="1">
    <citation type="submission" date="2024-02" db="EMBL/GenBank/DDBJ databases">
        <title>Lysinimicrobium sediminis NBRC 112286.</title>
        <authorList>
            <person name="Ichikawa N."/>
            <person name="Katano-Makiyama Y."/>
            <person name="Hidaka K."/>
        </authorList>
    </citation>
    <scope>NUCLEOTIDE SEQUENCE [LARGE SCALE GENOMIC DNA]</scope>
    <source>
        <strain evidence="6 7">NBRC 112286</strain>
    </source>
</reference>
<evidence type="ECO:0000256" key="2">
    <source>
        <dbReference type="ARBA" id="ARBA00022989"/>
    </source>
</evidence>
<name>A0ABP9WF24_9MICO</name>
<dbReference type="InterPro" id="IPR007688">
    <property type="entry name" value="Conjugal_tfr_TrbL/VirB6"/>
</dbReference>
<organism evidence="6 7">
    <name type="scientific">Demequina sediminis</name>
    <dbReference type="NCBI Taxonomy" id="1930058"/>
    <lineage>
        <taxon>Bacteria</taxon>
        <taxon>Bacillati</taxon>
        <taxon>Actinomycetota</taxon>
        <taxon>Actinomycetes</taxon>
        <taxon>Micrococcales</taxon>
        <taxon>Demequinaceae</taxon>
        <taxon>Demequina</taxon>
    </lineage>
</organism>
<evidence type="ECO:0000256" key="5">
    <source>
        <dbReference type="SAM" id="Phobius"/>
    </source>
</evidence>
<proteinExistence type="predicted"/>
<gene>
    <name evidence="6" type="ORF">Lsed01_00863</name>
</gene>
<feature type="region of interest" description="Disordered" evidence="4">
    <location>
        <begin position="771"/>
        <end position="901"/>
    </location>
</feature>
<protein>
    <recommendedName>
        <fullName evidence="8">Type IV secretion system protein</fullName>
    </recommendedName>
</protein>
<evidence type="ECO:0008006" key="8">
    <source>
        <dbReference type="Google" id="ProtNLM"/>
    </source>
</evidence>
<keyword evidence="7" id="KW-1185">Reference proteome</keyword>
<feature type="transmembrane region" description="Helical" evidence="5">
    <location>
        <begin position="508"/>
        <end position="528"/>
    </location>
</feature>
<dbReference type="Proteomes" id="UP001426770">
    <property type="component" value="Unassembled WGS sequence"/>
</dbReference>
<feature type="compositionally biased region" description="Polar residues" evidence="4">
    <location>
        <begin position="816"/>
        <end position="833"/>
    </location>
</feature>
<sequence length="901" mass="94601">MTSSLALTGTDSFVARVVTPASDGKPLKRSQHSHARYISGRGGSRRWYQRVLAAVLNVVIFLGVVAGTAVATERQAQANWLTEGIRSIFCSTPAYNNSPSQGSVSSLITNDKDAAAFLEVPRTAEEILSSGVNWTVYNGEEDPSKNGSNRVDAKSADEDKRVDMFENGECVPVTSIVMTYTANSVMGGVKVLTSISGFVLEQAYHPTWVQGLIDTAGRAITGVDPETGAKVGDGLKDSLYLEFINLIIFFAALWFFWTGVVKRKTTEAASGAVWMLASVIGGSLLVYNPTLVPTITSDVTSSFADVILTGTAGKVMDVSGNDVDICALPGKEDEVITRQITCSMWSTAVLQPWVMGQYGTSLDELNGQAPDDIRIGDENVNNLALYQLSAQSLTPADRGAGSAVLDSKNNMFFATVDEVASPEASVPTSLTTWSGEASEQRVSIATVALIVSVMMSLLVIILAGTMLVAQIAVAILVFVSPFFLLLGVHPGMGRRLMARWGEMLVNALLKQILACVLLAMLLAFYAAILPNASSNWGTSVLAVIGISVATLIYRKELTKAVTSSVNFGSGGILSDQPASKAGAVMGGIAGGAVVGLGAGALSGGKVGAGIMKSGTGSVTQRAIAAGKATVAGAGRGAVKTAARAGVAQSSTGGAALVMSGQHGQVAGRQSAGKVESKFNEKQAHQQERDARQQEQAQAVEHQRAMADWKKNMSPNHQRYMKEWEKNRQNPEWRRAVTERYGLSEVPNPFEQSFNGYGKPKSEWKAGDAPARLHGADKAIDSTRVAPPAVGEQREAWLTGGNTPQAGSKSAGAPTERPSNSPQNAPQRPVNNPALTGKGGTGSAPQNGGNAGGSEAGRKQRGNPVKPPQGGLPQPQMNKGEQVKPQAQRKPSGGGQLPRPGQ</sequence>
<evidence type="ECO:0000256" key="3">
    <source>
        <dbReference type="ARBA" id="ARBA00023136"/>
    </source>
</evidence>
<evidence type="ECO:0000313" key="7">
    <source>
        <dbReference type="Proteomes" id="UP001426770"/>
    </source>
</evidence>
<feature type="transmembrane region" description="Helical" evidence="5">
    <location>
        <begin position="442"/>
        <end position="461"/>
    </location>
</feature>
<feature type="transmembrane region" description="Helical" evidence="5">
    <location>
        <begin position="269"/>
        <end position="287"/>
    </location>
</feature>
<keyword evidence="1 5" id="KW-0812">Transmembrane</keyword>
<evidence type="ECO:0000256" key="1">
    <source>
        <dbReference type="ARBA" id="ARBA00022692"/>
    </source>
</evidence>
<feature type="compositionally biased region" description="Basic and acidic residues" evidence="4">
    <location>
        <begin position="674"/>
        <end position="692"/>
    </location>
</feature>
<feature type="region of interest" description="Disordered" evidence="4">
    <location>
        <begin position="665"/>
        <end position="695"/>
    </location>
</feature>
<dbReference type="RefSeq" id="WP_286214561.1">
    <property type="nucleotide sequence ID" value="NZ_AP027736.1"/>
</dbReference>
<dbReference type="Pfam" id="PF04610">
    <property type="entry name" value="TrbL"/>
    <property type="match status" value="1"/>
</dbReference>
<evidence type="ECO:0000256" key="4">
    <source>
        <dbReference type="SAM" id="MobiDB-lite"/>
    </source>
</evidence>
<evidence type="ECO:0000313" key="6">
    <source>
        <dbReference type="EMBL" id="GAA5518436.1"/>
    </source>
</evidence>
<accession>A0ABP9WF24</accession>
<comment type="caution">
    <text evidence="6">The sequence shown here is derived from an EMBL/GenBank/DDBJ whole genome shotgun (WGS) entry which is preliminary data.</text>
</comment>
<dbReference type="EMBL" id="BAABRR010000003">
    <property type="protein sequence ID" value="GAA5518436.1"/>
    <property type="molecule type" value="Genomic_DNA"/>
</dbReference>
<feature type="transmembrane region" description="Helical" evidence="5">
    <location>
        <begin position="467"/>
        <end position="488"/>
    </location>
</feature>
<feature type="transmembrane region" description="Helical" evidence="5">
    <location>
        <begin position="239"/>
        <end position="257"/>
    </location>
</feature>
<feature type="transmembrane region" description="Helical" evidence="5">
    <location>
        <begin position="534"/>
        <end position="553"/>
    </location>
</feature>
<feature type="transmembrane region" description="Helical" evidence="5">
    <location>
        <begin position="51"/>
        <end position="71"/>
    </location>
</feature>